<dbReference type="InterPro" id="IPR050471">
    <property type="entry name" value="AB_hydrolase"/>
</dbReference>
<name>F8P7F1_SERL9</name>
<dbReference type="InterPro" id="IPR029058">
    <property type="entry name" value="AB_hydrolase_fold"/>
</dbReference>
<dbReference type="Gene3D" id="3.40.50.1820">
    <property type="entry name" value="alpha/beta hydrolase"/>
    <property type="match status" value="1"/>
</dbReference>
<reference evidence="2" key="1">
    <citation type="submission" date="2011-04" db="EMBL/GenBank/DDBJ databases">
        <title>Evolution of plant cell wall degrading machinery underlies the functional diversity of forest fungi.</title>
        <authorList>
            <consortium name="US DOE Joint Genome Institute (JGI-PGF)"/>
            <person name="Eastwood D.C."/>
            <person name="Floudas D."/>
            <person name="Binder M."/>
            <person name="Majcherczyk A."/>
            <person name="Schneider P."/>
            <person name="Aerts A."/>
            <person name="Asiegbu F.O."/>
            <person name="Baker S.E."/>
            <person name="Barry K."/>
            <person name="Bendiksby M."/>
            <person name="Blumentritt M."/>
            <person name="Coutinho P.M."/>
            <person name="Cullen D."/>
            <person name="Cullen D."/>
            <person name="Gathman A."/>
            <person name="Goodell B."/>
            <person name="Henrissat B."/>
            <person name="Ihrmark K."/>
            <person name="Kauserud H."/>
            <person name="Kohler A."/>
            <person name="LaButti K."/>
            <person name="Lapidus A."/>
            <person name="Lavin J.L."/>
            <person name="Lee Y.-H."/>
            <person name="Lindquist E."/>
            <person name="Lilly W."/>
            <person name="Lucas S."/>
            <person name="Morin E."/>
            <person name="Murat C."/>
            <person name="Oguiza J.A."/>
            <person name="Park J."/>
            <person name="Pisabarro A.G."/>
            <person name="Riley R."/>
            <person name="Rosling A."/>
            <person name="Salamov A."/>
            <person name="Schmidt O."/>
            <person name="Schmutz J."/>
            <person name="Skrede I."/>
            <person name="Stenlid J."/>
            <person name="Wiebenga A."/>
            <person name="Xie X."/>
            <person name="Kues U."/>
            <person name="Hibbett D.S."/>
            <person name="Hoffmeister D."/>
            <person name="Hogberg N."/>
            <person name="Martin F."/>
            <person name="Grigoriev I.V."/>
            <person name="Watkinson S.C."/>
        </authorList>
    </citation>
    <scope>NUCLEOTIDE SEQUENCE</scope>
    <source>
        <strain evidence="2">S7.9</strain>
    </source>
</reference>
<dbReference type="PANTHER" id="PTHR43433">
    <property type="entry name" value="HYDROLASE, ALPHA/BETA FOLD FAMILY PROTEIN"/>
    <property type="match status" value="1"/>
</dbReference>
<proteinExistence type="predicted"/>
<accession>F8P7F1</accession>
<feature type="domain" description="AB hydrolase-1" evidence="1">
    <location>
        <begin position="30"/>
        <end position="263"/>
    </location>
</feature>
<dbReference type="Pfam" id="PF00561">
    <property type="entry name" value="Abhydrolase_1"/>
    <property type="match status" value="1"/>
</dbReference>
<gene>
    <name evidence="2" type="ORF">SERLADRAFT_476439</name>
</gene>
<dbReference type="GeneID" id="18820808"/>
<evidence type="ECO:0000259" key="1">
    <source>
        <dbReference type="Pfam" id="PF00561"/>
    </source>
</evidence>
<dbReference type="EMBL" id="GL945439">
    <property type="protein sequence ID" value="EGO21367.1"/>
    <property type="molecule type" value="Genomic_DNA"/>
</dbReference>
<dbReference type="Proteomes" id="UP000008064">
    <property type="component" value="Unassembled WGS sequence"/>
</dbReference>
<dbReference type="KEGG" id="sla:SERLADRAFT_476439"/>
<dbReference type="SUPFAM" id="SSF53474">
    <property type="entry name" value="alpha/beta-Hydrolases"/>
    <property type="match status" value="1"/>
</dbReference>
<dbReference type="AlphaFoldDB" id="F8P7F1"/>
<dbReference type="OrthoDB" id="8119704at2759"/>
<dbReference type="HOGENOM" id="CLU_020336_25_0_1"/>
<dbReference type="InterPro" id="IPR000073">
    <property type="entry name" value="AB_hydrolase_1"/>
</dbReference>
<protein>
    <recommendedName>
        <fullName evidence="1">AB hydrolase-1 domain-containing protein</fullName>
    </recommendedName>
</protein>
<evidence type="ECO:0000313" key="2">
    <source>
        <dbReference type="EMBL" id="EGO21367.1"/>
    </source>
</evidence>
<dbReference type="RefSeq" id="XP_007322324.1">
    <property type="nucleotide sequence ID" value="XM_007322262.1"/>
</dbReference>
<organism>
    <name type="scientific">Serpula lacrymans var. lacrymans (strain S7.9)</name>
    <name type="common">Dry rot fungus</name>
    <dbReference type="NCBI Taxonomy" id="578457"/>
    <lineage>
        <taxon>Eukaryota</taxon>
        <taxon>Fungi</taxon>
        <taxon>Dikarya</taxon>
        <taxon>Basidiomycota</taxon>
        <taxon>Agaricomycotina</taxon>
        <taxon>Agaricomycetes</taxon>
        <taxon>Agaricomycetidae</taxon>
        <taxon>Boletales</taxon>
        <taxon>Coniophorineae</taxon>
        <taxon>Serpulaceae</taxon>
        <taxon>Serpula</taxon>
    </lineage>
</organism>
<sequence length="309" mass="34716">MAGFSKVTLPDGIELAYEILGSDHLGLAIPIVLVGGMTSCRVDWERLSSRLAHNRPVLIYDHRGMGDSTYEENDSFTIESLARDLLFLLQFIGWNELAICGHSMGGAITQQLLFLPHHATEPTPLPFHVTHVVLSATLPAVLRDPRYGVKFAPRPAGPLTEDIKRNVVRQSMAANYDPEWFADEKNQARINWAVEHGIIGRPFKTIEKQKRAVSRFDFGGLHSKLSSDIPFLIIHGKLDQILPFSNVEAFQKVIPWAKVVQVGDRPGEIPSYQFGHNWFEYFQAQTWLDAIEVFLQSTGSDNAEDKARL</sequence>
<dbReference type="PANTHER" id="PTHR43433:SF5">
    <property type="entry name" value="AB HYDROLASE-1 DOMAIN-CONTAINING PROTEIN"/>
    <property type="match status" value="1"/>
</dbReference>